<protein>
    <submittedName>
        <fullName evidence="2">LAQU0S22e01068g1_1</fullName>
    </submittedName>
</protein>
<keyword evidence="3" id="KW-1185">Reference proteome</keyword>
<name>A0A0P1KZR7_9SACH</name>
<dbReference type="EMBL" id="LN890550">
    <property type="protein sequence ID" value="CUS24960.1"/>
    <property type="molecule type" value="Genomic_DNA"/>
</dbReference>
<evidence type="ECO:0000313" key="2">
    <source>
        <dbReference type="EMBL" id="CUS24960.1"/>
    </source>
</evidence>
<dbReference type="OrthoDB" id="4068933at2759"/>
<dbReference type="AlphaFoldDB" id="A0A0P1KZR7"/>
<proteinExistence type="predicted"/>
<organism evidence="2 3">
    <name type="scientific">Lachancea quebecensis</name>
    <dbReference type="NCBI Taxonomy" id="1654605"/>
    <lineage>
        <taxon>Eukaryota</taxon>
        <taxon>Fungi</taxon>
        <taxon>Dikarya</taxon>
        <taxon>Ascomycota</taxon>
        <taxon>Saccharomycotina</taxon>
        <taxon>Saccharomycetes</taxon>
        <taxon>Saccharomycetales</taxon>
        <taxon>Saccharomycetaceae</taxon>
        <taxon>Lachancea</taxon>
    </lineage>
</organism>
<evidence type="ECO:0000313" key="3">
    <source>
        <dbReference type="Proteomes" id="UP000236544"/>
    </source>
</evidence>
<dbReference type="Proteomes" id="UP000236544">
    <property type="component" value="Unassembled WGS sequence"/>
</dbReference>
<gene>
    <name evidence="2" type="ORF">LAQU0_S22e01068g</name>
</gene>
<sequence length="85" mass="9544">MALHNYIYLKHKSHDPECHTLIARDHDNRPLPQERMLPQASRAAPVASELTTKTANRAASKAKTVKANKEECCGDCQGKCDTLQW</sequence>
<evidence type="ECO:0000256" key="1">
    <source>
        <dbReference type="SAM" id="MobiDB-lite"/>
    </source>
</evidence>
<feature type="region of interest" description="Disordered" evidence="1">
    <location>
        <begin position="26"/>
        <end position="48"/>
    </location>
</feature>
<accession>A0A0P1KZR7</accession>
<reference evidence="3" key="1">
    <citation type="submission" date="2015-10" db="EMBL/GenBank/DDBJ databases">
        <authorList>
            <person name="Devillers H."/>
        </authorList>
    </citation>
    <scope>NUCLEOTIDE SEQUENCE [LARGE SCALE GENOMIC DNA]</scope>
</reference>